<accession>A0A8J2U9I2</accession>
<evidence type="ECO:0000313" key="2">
    <source>
        <dbReference type="EMBL" id="GGA87596.1"/>
    </source>
</evidence>
<proteinExistence type="predicted"/>
<gene>
    <name evidence="2" type="ORF">GCM10011511_08490</name>
</gene>
<feature type="region of interest" description="Disordered" evidence="1">
    <location>
        <begin position="313"/>
        <end position="333"/>
    </location>
</feature>
<evidence type="ECO:0008006" key="4">
    <source>
        <dbReference type="Google" id="ProtNLM"/>
    </source>
</evidence>
<comment type="caution">
    <text evidence="2">The sequence shown here is derived from an EMBL/GenBank/DDBJ whole genome shotgun (WGS) entry which is preliminary data.</text>
</comment>
<name>A0A8J2U9I2_9BACT</name>
<evidence type="ECO:0000313" key="3">
    <source>
        <dbReference type="Proteomes" id="UP000607559"/>
    </source>
</evidence>
<dbReference type="Proteomes" id="UP000607559">
    <property type="component" value="Unassembled WGS sequence"/>
</dbReference>
<dbReference type="AlphaFoldDB" id="A0A8J2U9I2"/>
<keyword evidence="3" id="KW-1185">Reference proteome</keyword>
<feature type="compositionally biased region" description="Basic and acidic residues" evidence="1">
    <location>
        <begin position="314"/>
        <end position="333"/>
    </location>
</feature>
<organism evidence="2 3">
    <name type="scientific">Puia dinghuensis</name>
    <dbReference type="NCBI Taxonomy" id="1792502"/>
    <lineage>
        <taxon>Bacteria</taxon>
        <taxon>Pseudomonadati</taxon>
        <taxon>Bacteroidota</taxon>
        <taxon>Chitinophagia</taxon>
        <taxon>Chitinophagales</taxon>
        <taxon>Chitinophagaceae</taxon>
        <taxon>Puia</taxon>
    </lineage>
</organism>
<dbReference type="RefSeq" id="WP_188928877.1">
    <property type="nucleotide sequence ID" value="NZ_BMJC01000001.1"/>
</dbReference>
<reference evidence="2" key="1">
    <citation type="journal article" date="2014" name="Int. J. Syst. Evol. Microbiol.">
        <title>Complete genome sequence of Corynebacterium casei LMG S-19264T (=DSM 44701T), isolated from a smear-ripened cheese.</title>
        <authorList>
            <consortium name="US DOE Joint Genome Institute (JGI-PGF)"/>
            <person name="Walter F."/>
            <person name="Albersmeier A."/>
            <person name="Kalinowski J."/>
            <person name="Ruckert C."/>
        </authorList>
    </citation>
    <scope>NUCLEOTIDE SEQUENCE</scope>
    <source>
        <strain evidence="2">CGMCC 1.15448</strain>
    </source>
</reference>
<evidence type="ECO:0000256" key="1">
    <source>
        <dbReference type="SAM" id="MobiDB-lite"/>
    </source>
</evidence>
<protein>
    <recommendedName>
        <fullName evidence="4">Lipoprotein</fullName>
    </recommendedName>
</protein>
<dbReference type="EMBL" id="BMJC01000001">
    <property type="protein sequence ID" value="GGA87596.1"/>
    <property type="molecule type" value="Genomic_DNA"/>
</dbReference>
<dbReference type="PROSITE" id="PS51257">
    <property type="entry name" value="PROKAR_LIPOPROTEIN"/>
    <property type="match status" value="1"/>
</dbReference>
<reference evidence="2" key="2">
    <citation type="submission" date="2020-09" db="EMBL/GenBank/DDBJ databases">
        <authorList>
            <person name="Sun Q."/>
            <person name="Zhou Y."/>
        </authorList>
    </citation>
    <scope>NUCLEOTIDE SEQUENCE</scope>
    <source>
        <strain evidence="2">CGMCC 1.15448</strain>
    </source>
</reference>
<sequence length="333" mass="38185">MSKYLLLLVLPVLLVSCKEKKVSLAVNDEKVNISDFLEFFQPMKLPYNVTDTVLRRKEPETSIINAKLFARFVPDSILSRLFGKEQHPHLYAIGKISVPEAEQYLFVKATAKERRALYIFCFDKKNHFAAARPILYSDNEPGVSGQAGMDNKYTLTIQHQRKGPDGQLLYHKDAYIYNGDVGFMLILTESNETKAKIVPVYDPIDTLPRKHKFSGDYAQDKRNIVSIRDGKDASRFWFFVHFEKDNGTCKGELKGEAKFVAPGIARYRAYSDPCAIEFTFIPEGVSLKELGGCGVHRDIKCFFEGYFQRRRTPQKPEHKAEEHKRSKIKVNET</sequence>